<feature type="transmembrane region" description="Helical" evidence="1">
    <location>
        <begin position="170"/>
        <end position="188"/>
    </location>
</feature>
<feature type="transmembrane region" description="Helical" evidence="1">
    <location>
        <begin position="195"/>
        <end position="214"/>
    </location>
</feature>
<dbReference type="EMBL" id="CP042435">
    <property type="protein sequence ID" value="QEC68169.1"/>
    <property type="molecule type" value="Genomic_DNA"/>
</dbReference>
<keyword evidence="1" id="KW-1133">Transmembrane helix</keyword>
<dbReference type="OrthoDB" id="9786064at2"/>
<gene>
    <name evidence="2" type="ORF">FRZ67_12985</name>
</gene>
<dbReference type="RefSeq" id="WP_147189976.1">
    <property type="nucleotide sequence ID" value="NZ_CP042435.1"/>
</dbReference>
<proteinExistence type="predicted"/>
<sequence length="216" mass="25229">MQEVSANKSISVFTVTAKIFSYIFHPLFIPTYVFFWLLIRFPYQFGGITPMALFARKITVFWMTAFFPAFSVFLLWRLKFIDNIMLRTQKERIAPYMITMIFYWWMWYLSRNFTDQPIVLRFFFLSIFFATILGLVLNSFFKISMHGMGVGGLLVFVLITNFYYQTFLGIDVAIVTLITGIVCTARLLLSEHDNFEVYSGLLIGALCQLIAFWVSA</sequence>
<feature type="transmembrane region" description="Helical" evidence="1">
    <location>
        <begin position="20"/>
        <end position="39"/>
    </location>
</feature>
<name>A0A5B8VA73_9BACT</name>
<evidence type="ECO:0000256" key="1">
    <source>
        <dbReference type="SAM" id="Phobius"/>
    </source>
</evidence>
<feature type="transmembrane region" description="Helical" evidence="1">
    <location>
        <begin position="59"/>
        <end position="81"/>
    </location>
</feature>
<organism evidence="2 3">
    <name type="scientific">Panacibacter ginsenosidivorans</name>
    <dbReference type="NCBI Taxonomy" id="1813871"/>
    <lineage>
        <taxon>Bacteria</taxon>
        <taxon>Pseudomonadati</taxon>
        <taxon>Bacteroidota</taxon>
        <taxon>Chitinophagia</taxon>
        <taxon>Chitinophagales</taxon>
        <taxon>Chitinophagaceae</taxon>
        <taxon>Panacibacter</taxon>
    </lineage>
</organism>
<evidence type="ECO:0000313" key="3">
    <source>
        <dbReference type="Proteomes" id="UP000321533"/>
    </source>
</evidence>
<dbReference type="AlphaFoldDB" id="A0A5B8VA73"/>
<accession>A0A5B8VA73</accession>
<protein>
    <submittedName>
        <fullName evidence="2">Uncharacterized protein</fullName>
    </submittedName>
</protein>
<dbReference type="Proteomes" id="UP000321533">
    <property type="component" value="Chromosome"/>
</dbReference>
<feature type="transmembrane region" description="Helical" evidence="1">
    <location>
        <begin position="93"/>
        <end position="110"/>
    </location>
</feature>
<dbReference type="KEGG" id="pgin:FRZ67_12985"/>
<keyword evidence="3" id="KW-1185">Reference proteome</keyword>
<feature type="transmembrane region" description="Helical" evidence="1">
    <location>
        <begin position="148"/>
        <end position="164"/>
    </location>
</feature>
<evidence type="ECO:0000313" key="2">
    <source>
        <dbReference type="EMBL" id="QEC68169.1"/>
    </source>
</evidence>
<keyword evidence="1" id="KW-0472">Membrane</keyword>
<feature type="transmembrane region" description="Helical" evidence="1">
    <location>
        <begin position="122"/>
        <end position="141"/>
    </location>
</feature>
<keyword evidence="1" id="KW-0812">Transmembrane</keyword>
<reference evidence="2 3" key="1">
    <citation type="journal article" date="2016" name="Int. J. Syst. Evol. Microbiol.">
        <title>Panacibacter ginsenosidivorans gen. nov., sp. nov., with ginsenoside converting activity isolated from soil of a ginseng field.</title>
        <authorList>
            <person name="Siddiqi M.Z."/>
            <person name="Muhammad Shafi S."/>
            <person name="Choi K.D."/>
            <person name="Im W.T."/>
        </authorList>
    </citation>
    <scope>NUCLEOTIDE SEQUENCE [LARGE SCALE GENOMIC DNA]</scope>
    <source>
        <strain evidence="2 3">Gsoil1550</strain>
    </source>
</reference>